<evidence type="ECO:0000313" key="3">
    <source>
        <dbReference type="Proteomes" id="UP000702544"/>
    </source>
</evidence>
<evidence type="ECO:0000256" key="1">
    <source>
        <dbReference type="SAM" id="Phobius"/>
    </source>
</evidence>
<dbReference type="Pfam" id="PF07963">
    <property type="entry name" value="N_methyl"/>
    <property type="match status" value="1"/>
</dbReference>
<dbReference type="InterPro" id="IPR012902">
    <property type="entry name" value="N_methyl_site"/>
</dbReference>
<accession>A0AAE4ZB47</accession>
<reference evidence="2 3" key="1">
    <citation type="submission" date="2020-01" db="EMBL/GenBank/DDBJ databases">
        <title>Genomes assembled from Gulf of Kutch pelagic sediment metagenomes.</title>
        <authorList>
            <person name="Chandrashekar M."/>
            <person name="Mahajan M.S."/>
            <person name="Dave K.J."/>
            <person name="Vatsa P."/>
            <person name="Nathani N.M."/>
        </authorList>
    </citation>
    <scope>NUCLEOTIDE SEQUENCE [LARGE SCALE GENOMIC DNA]</scope>
    <source>
        <strain evidence="2">KS3-K002</strain>
    </source>
</reference>
<gene>
    <name evidence="2" type="ORF">GWO12_03600</name>
</gene>
<proteinExistence type="predicted"/>
<evidence type="ECO:0000313" key="2">
    <source>
        <dbReference type="EMBL" id="NIR74185.1"/>
    </source>
</evidence>
<name>A0AAE4ZB47_9BACT</name>
<keyword evidence="1" id="KW-0472">Membrane</keyword>
<sequence length="274" mass="29812">MILPFPHRSRGFTLIEVLVAMTLTGIVVAGTLRALSAQKRFYARQARILDARHAMRASTIILASEFREVSAASGDFYFLASDSVGFRSTVGFGIACAIDAGNGVLSLSHVSGHFRTEAGDSVLVYVENSRDEGDDSWRATGVVSISTTGPSCAQGETARRHVTVSGSVAGVWVGAPVRLFRPYVYALFEMEGRWWLGRRNRAAAGGYVPVAGPLAPPVDDGLDLVFFDTLTRTPTWDPSIVGRIEINVRAPTYRSQSDPAYRDMSTSTYLRNNR</sequence>
<protein>
    <submittedName>
        <fullName evidence="2">Type II secretion system protein</fullName>
    </submittedName>
</protein>
<organism evidence="2 3">
    <name type="scientific">Candidatus Kutchimonas denitrificans</name>
    <dbReference type="NCBI Taxonomy" id="3056748"/>
    <lineage>
        <taxon>Bacteria</taxon>
        <taxon>Pseudomonadati</taxon>
        <taxon>Gemmatimonadota</taxon>
        <taxon>Gemmatimonadia</taxon>
        <taxon>Candidatus Palauibacterales</taxon>
        <taxon>Candidatus Palauibacteraceae</taxon>
        <taxon>Candidatus Kutchimonas</taxon>
    </lineage>
</organism>
<dbReference type="PROSITE" id="PS00409">
    <property type="entry name" value="PROKAR_NTER_METHYL"/>
    <property type="match status" value="1"/>
</dbReference>
<keyword evidence="1" id="KW-1133">Transmembrane helix</keyword>
<dbReference type="NCBIfam" id="TIGR02532">
    <property type="entry name" value="IV_pilin_GFxxxE"/>
    <property type="match status" value="1"/>
</dbReference>
<dbReference type="AlphaFoldDB" id="A0AAE4ZB47"/>
<comment type="caution">
    <text evidence="2">The sequence shown here is derived from an EMBL/GenBank/DDBJ whole genome shotgun (WGS) entry which is preliminary data.</text>
</comment>
<feature type="transmembrane region" description="Helical" evidence="1">
    <location>
        <begin position="12"/>
        <end position="35"/>
    </location>
</feature>
<dbReference type="Proteomes" id="UP000702544">
    <property type="component" value="Unassembled WGS sequence"/>
</dbReference>
<keyword evidence="1" id="KW-0812">Transmembrane</keyword>
<dbReference type="EMBL" id="JAACAK010000028">
    <property type="protein sequence ID" value="NIR74185.1"/>
    <property type="molecule type" value="Genomic_DNA"/>
</dbReference>